<evidence type="ECO:0000313" key="4">
    <source>
        <dbReference type="EMBL" id="NEN53275.1"/>
    </source>
</evidence>
<dbReference type="InterPro" id="IPR002347">
    <property type="entry name" value="SDR_fam"/>
</dbReference>
<dbReference type="Pfam" id="PF00106">
    <property type="entry name" value="adh_short"/>
    <property type="match status" value="1"/>
</dbReference>
<dbReference type="RefSeq" id="WP_163613072.1">
    <property type="nucleotide sequence ID" value="NZ_JAAGWB010000066.1"/>
</dbReference>
<sequence length="257" mass="27533">MSRVLITGSTDGLGLMAAQLLTDQGHQVTLHARNEARAADARDALPAAEDVLIGDLSSIAGMHQVAAQANQHARFDGVIHNAGVGYREPRRIPTVDGLSHVFAINVLAPYLLTALIPRPDRLVYLSSGMHRGGDVDLEDLQWENRRWNGSQAYADSKLLDVVLAFAVARRWPDVRSNALEPGWVPTKMGGPGAPDDMSLAPVTQAWLAVSDDPAAQVSGGYFFHQRARATHPLASSAQVQADLLARCAEITGVQLPG</sequence>
<dbReference type="Gene3D" id="3.40.50.720">
    <property type="entry name" value="NAD(P)-binding Rossmann-like Domain"/>
    <property type="match status" value="1"/>
</dbReference>
<gene>
    <name evidence="4" type="ORF">G3R41_20435</name>
    <name evidence="3" type="ORF">GCU67_19720</name>
</gene>
<comment type="similarity">
    <text evidence="1">Belongs to the short-chain dehydrogenases/reductases (SDR) family.</text>
</comment>
<dbReference type="SUPFAM" id="SSF51735">
    <property type="entry name" value="NAD(P)-binding Rossmann-fold domains"/>
    <property type="match status" value="1"/>
</dbReference>
<dbReference type="InterPro" id="IPR036291">
    <property type="entry name" value="NAD(P)-bd_dom_sf"/>
</dbReference>
<evidence type="ECO:0000313" key="3">
    <source>
        <dbReference type="EMBL" id="NEK96375.1"/>
    </source>
</evidence>
<evidence type="ECO:0000313" key="6">
    <source>
        <dbReference type="Proteomes" id="UP000471152"/>
    </source>
</evidence>
<dbReference type="PRINTS" id="PR00081">
    <property type="entry name" value="GDHRDH"/>
</dbReference>
<dbReference type="Proteomes" id="UP000471152">
    <property type="component" value="Unassembled WGS sequence"/>
</dbReference>
<keyword evidence="2" id="KW-0560">Oxidoreductase</keyword>
<dbReference type="PANTHER" id="PTHR24320:SF274">
    <property type="entry name" value="CHAIN DEHYDROGENASE, PUTATIVE (AFU_ORTHOLOGUE AFUA_4G00440)-RELATED"/>
    <property type="match status" value="1"/>
</dbReference>
<name>A0A6P0HCS4_9ACTN</name>
<dbReference type="EMBL" id="JAAGWH010000063">
    <property type="protein sequence ID" value="NEK96375.1"/>
    <property type="molecule type" value="Genomic_DNA"/>
</dbReference>
<evidence type="ECO:0000313" key="5">
    <source>
        <dbReference type="Proteomes" id="UP000468828"/>
    </source>
</evidence>
<proteinExistence type="inferred from homology"/>
<keyword evidence="5" id="KW-1185">Reference proteome</keyword>
<protein>
    <submittedName>
        <fullName evidence="4">SDR family NAD(P)-dependent oxidoreductase</fullName>
    </submittedName>
</protein>
<organism evidence="4 6">
    <name type="scientific">Modestobacter muralis</name>
    <dbReference type="NCBI Taxonomy" id="1608614"/>
    <lineage>
        <taxon>Bacteria</taxon>
        <taxon>Bacillati</taxon>
        <taxon>Actinomycetota</taxon>
        <taxon>Actinomycetes</taxon>
        <taxon>Geodermatophilales</taxon>
        <taxon>Geodermatophilaceae</taxon>
        <taxon>Modestobacter</taxon>
    </lineage>
</organism>
<evidence type="ECO:0000256" key="2">
    <source>
        <dbReference type="ARBA" id="ARBA00023002"/>
    </source>
</evidence>
<evidence type="ECO:0000256" key="1">
    <source>
        <dbReference type="ARBA" id="ARBA00006484"/>
    </source>
</evidence>
<dbReference type="Proteomes" id="UP000468828">
    <property type="component" value="Unassembled WGS sequence"/>
</dbReference>
<reference evidence="3 5" key="1">
    <citation type="submission" date="2020-01" db="EMBL/GenBank/DDBJ databases">
        <title>the WGS Modestobacter muralis CPCC 204518.</title>
        <authorList>
            <person name="Jiang Z."/>
        </authorList>
    </citation>
    <scope>NUCLEOTIDE SEQUENCE [LARGE SCALE GENOMIC DNA]</scope>
    <source>
        <strain evidence="3 5">DSM 100205</strain>
    </source>
</reference>
<dbReference type="EMBL" id="JAAGWB010000066">
    <property type="protein sequence ID" value="NEN53275.1"/>
    <property type="molecule type" value="Genomic_DNA"/>
</dbReference>
<comment type="caution">
    <text evidence="4">The sequence shown here is derived from an EMBL/GenBank/DDBJ whole genome shotgun (WGS) entry which is preliminary data.</text>
</comment>
<dbReference type="AlphaFoldDB" id="A0A6P0HCS4"/>
<accession>A0A6P0HCS4</accession>
<reference evidence="4 6" key="2">
    <citation type="submission" date="2020-02" db="EMBL/GenBank/DDBJ databases">
        <title>The WGS of Modestobacter muralis DSM 100205.</title>
        <authorList>
            <person name="Jiang Z."/>
        </authorList>
    </citation>
    <scope>NUCLEOTIDE SEQUENCE [LARGE SCALE GENOMIC DNA]</scope>
    <source>
        <strain evidence="4 6">DSM 100205</strain>
    </source>
</reference>
<dbReference type="GO" id="GO:0016491">
    <property type="term" value="F:oxidoreductase activity"/>
    <property type="evidence" value="ECO:0007669"/>
    <property type="project" value="UniProtKB-KW"/>
</dbReference>
<dbReference type="PANTHER" id="PTHR24320">
    <property type="entry name" value="RETINOL DEHYDROGENASE"/>
    <property type="match status" value="1"/>
</dbReference>